<dbReference type="FunFam" id="1.20.1250.20:FF:000254">
    <property type="entry name" value="MAL31p Maltose permease"/>
    <property type="match status" value="1"/>
</dbReference>
<evidence type="ECO:0000259" key="11">
    <source>
        <dbReference type="PROSITE" id="PS50850"/>
    </source>
</evidence>
<feature type="transmembrane region" description="Helical" evidence="10">
    <location>
        <begin position="183"/>
        <end position="205"/>
    </location>
</feature>
<feature type="transmembrane region" description="Helical" evidence="10">
    <location>
        <begin position="463"/>
        <end position="486"/>
    </location>
</feature>
<dbReference type="EMBL" id="CH408156">
    <property type="protein sequence ID" value="EDK37543.2"/>
    <property type="molecule type" value="Genomic_DNA"/>
</dbReference>
<dbReference type="GeneID" id="5127790"/>
<dbReference type="OrthoDB" id="6612291at2759"/>
<protein>
    <recommendedName>
        <fullName evidence="11">Major facilitator superfamily (MFS) profile domain-containing protein</fullName>
    </recommendedName>
</protein>
<accession>A5DEE0</accession>
<sequence length="585" mass="65139">MSRYVEDVNKKDKAIGIEEEVTRKDTEDSLQVEMNDYLAKFLDMSNEAKENENKEKTMPLGEGLKTFPKAAAWSIVLSSALIMEGYDLNLIASFYAFPSFNKKYGHYDAGSDSYQLDTKWQTTLSMCANVGEIIGLFAAGIVADRIGYRWTLIGSLLLVIGLIFIVFFASSIGMLVAGELLLGLPWGVFQTLTVSYACEVCPLVLRVYLTTYVNVCWVFGQLISAGVLKSYVDSTANDSYRIPFAIQWIWPVPIMIGIFLAPESPWWLVKKGRLDQAKHSLRRLISANEHLPDTDILAEAMVNKMQLTVEKEFAISASASYIECFRGRDFRRTRVAALTWVIQNITGSALMGYSTYFYTQAGLATNMAFTFTIIQSVFGVIGTFGSWFLARAFGRFTIYFYGLCTQCVILLIVGGLGCSSSSSASWGVGVMLWVLTFVYDLGVGPLCYCIVAEIPSVRLRTKTVIIARNAYNIAGIIVAVITPHMLNPESWNWKAKTGFFWAGFALCSAVWCWFELPETKGKTFADLDALFEHKIGARKFKSTEMETFNVGTMMEALGDEGIKAAVQHHEVLVDSNATTTHHEKV</sequence>
<keyword evidence="8" id="KW-0462">Maltose metabolism</keyword>
<evidence type="ECO:0000256" key="7">
    <source>
        <dbReference type="ARBA" id="ARBA00023136"/>
    </source>
</evidence>
<dbReference type="GO" id="GO:0016020">
    <property type="term" value="C:membrane"/>
    <property type="evidence" value="ECO:0007669"/>
    <property type="project" value="UniProtKB-SubCell"/>
</dbReference>
<comment type="similarity">
    <text evidence="2 9">Belongs to the major facilitator superfamily. Sugar transporter (TC 2.A.1.1) family.</text>
</comment>
<evidence type="ECO:0000256" key="10">
    <source>
        <dbReference type="SAM" id="Phobius"/>
    </source>
</evidence>
<dbReference type="PROSITE" id="PS00217">
    <property type="entry name" value="SUGAR_TRANSPORT_2"/>
    <property type="match status" value="1"/>
</dbReference>
<feature type="transmembrane region" description="Helical" evidence="10">
    <location>
        <begin position="335"/>
        <end position="356"/>
    </location>
</feature>
<dbReference type="KEGG" id="pgu:PGUG_01641"/>
<dbReference type="GO" id="GO:0005351">
    <property type="term" value="F:carbohydrate:proton symporter activity"/>
    <property type="evidence" value="ECO:0007669"/>
    <property type="project" value="TreeGrafter"/>
</dbReference>
<dbReference type="PANTHER" id="PTHR48022:SF5">
    <property type="entry name" value="ALPHA-GLUCOSIDES PERMEASE MPH2-RELATED"/>
    <property type="match status" value="1"/>
</dbReference>
<keyword evidence="4" id="KW-0762">Sugar transport</keyword>
<feature type="transmembrane region" description="Helical" evidence="10">
    <location>
        <begin position="248"/>
        <end position="269"/>
    </location>
</feature>
<dbReference type="eggNOG" id="KOG0254">
    <property type="taxonomic scope" value="Eukaryota"/>
</dbReference>
<keyword evidence="13" id="KW-1185">Reference proteome</keyword>
<dbReference type="FunCoup" id="A5DEE0">
    <property type="interactions" value="65"/>
</dbReference>
<evidence type="ECO:0000256" key="4">
    <source>
        <dbReference type="ARBA" id="ARBA00022597"/>
    </source>
</evidence>
<evidence type="ECO:0000256" key="1">
    <source>
        <dbReference type="ARBA" id="ARBA00004141"/>
    </source>
</evidence>
<dbReference type="GO" id="GO:0000023">
    <property type="term" value="P:maltose metabolic process"/>
    <property type="evidence" value="ECO:0007669"/>
    <property type="project" value="UniProtKB-KW"/>
</dbReference>
<evidence type="ECO:0000256" key="5">
    <source>
        <dbReference type="ARBA" id="ARBA00022692"/>
    </source>
</evidence>
<evidence type="ECO:0000256" key="6">
    <source>
        <dbReference type="ARBA" id="ARBA00022989"/>
    </source>
</evidence>
<evidence type="ECO:0000256" key="9">
    <source>
        <dbReference type="RuleBase" id="RU003346"/>
    </source>
</evidence>
<evidence type="ECO:0000313" key="12">
    <source>
        <dbReference type="EMBL" id="EDK37543.2"/>
    </source>
</evidence>
<feature type="transmembrane region" description="Helical" evidence="10">
    <location>
        <begin position="428"/>
        <end position="451"/>
    </location>
</feature>
<dbReference type="PROSITE" id="PS50850">
    <property type="entry name" value="MFS"/>
    <property type="match status" value="1"/>
</dbReference>
<keyword evidence="3 9" id="KW-0813">Transport</keyword>
<dbReference type="SUPFAM" id="SSF103473">
    <property type="entry name" value="MFS general substrate transporter"/>
    <property type="match status" value="1"/>
</dbReference>
<dbReference type="InterPro" id="IPR050360">
    <property type="entry name" value="MFS_Sugar_Transporters"/>
</dbReference>
<dbReference type="Pfam" id="PF00083">
    <property type="entry name" value="Sugar_tr"/>
    <property type="match status" value="1"/>
</dbReference>
<dbReference type="RefSeq" id="XP_001485970.2">
    <property type="nucleotide sequence ID" value="XM_001485920.1"/>
</dbReference>
<dbReference type="InterPro" id="IPR005829">
    <property type="entry name" value="Sugar_transporter_CS"/>
</dbReference>
<keyword evidence="6 10" id="KW-1133">Transmembrane helix</keyword>
<dbReference type="PANTHER" id="PTHR48022">
    <property type="entry name" value="PLASTIDIC GLUCOSE TRANSPORTER 4"/>
    <property type="match status" value="1"/>
</dbReference>
<dbReference type="NCBIfam" id="TIGR00879">
    <property type="entry name" value="SP"/>
    <property type="match status" value="1"/>
</dbReference>
<feature type="transmembrane region" description="Helical" evidence="10">
    <location>
        <begin position="123"/>
        <end position="143"/>
    </location>
</feature>
<name>A5DEE0_PICGU</name>
<evidence type="ECO:0000256" key="8">
    <source>
        <dbReference type="ARBA" id="ARBA00026248"/>
    </source>
</evidence>
<feature type="transmembrane region" description="Helical" evidence="10">
    <location>
        <begin position="70"/>
        <end position="97"/>
    </location>
</feature>
<dbReference type="Proteomes" id="UP000001997">
    <property type="component" value="Unassembled WGS sequence"/>
</dbReference>
<organism evidence="12 13">
    <name type="scientific">Meyerozyma guilliermondii (strain ATCC 6260 / CBS 566 / DSM 6381 / JCM 1539 / NBRC 10279 / NRRL Y-324)</name>
    <name type="common">Yeast</name>
    <name type="synonym">Candida guilliermondii</name>
    <dbReference type="NCBI Taxonomy" id="294746"/>
    <lineage>
        <taxon>Eukaryota</taxon>
        <taxon>Fungi</taxon>
        <taxon>Dikarya</taxon>
        <taxon>Ascomycota</taxon>
        <taxon>Saccharomycotina</taxon>
        <taxon>Pichiomycetes</taxon>
        <taxon>Debaryomycetaceae</taxon>
        <taxon>Meyerozyma</taxon>
    </lineage>
</organism>
<reference evidence="12 13" key="1">
    <citation type="journal article" date="2009" name="Nature">
        <title>Evolution of pathogenicity and sexual reproduction in eight Candida genomes.</title>
        <authorList>
            <person name="Butler G."/>
            <person name="Rasmussen M.D."/>
            <person name="Lin M.F."/>
            <person name="Santos M.A."/>
            <person name="Sakthikumar S."/>
            <person name="Munro C.A."/>
            <person name="Rheinbay E."/>
            <person name="Grabherr M."/>
            <person name="Forche A."/>
            <person name="Reedy J.L."/>
            <person name="Agrafioti I."/>
            <person name="Arnaud M.B."/>
            <person name="Bates S."/>
            <person name="Brown A.J."/>
            <person name="Brunke S."/>
            <person name="Costanzo M.C."/>
            <person name="Fitzpatrick D.A."/>
            <person name="de Groot P.W."/>
            <person name="Harris D."/>
            <person name="Hoyer L.L."/>
            <person name="Hube B."/>
            <person name="Klis F.M."/>
            <person name="Kodira C."/>
            <person name="Lennard N."/>
            <person name="Logue M.E."/>
            <person name="Martin R."/>
            <person name="Neiman A.M."/>
            <person name="Nikolaou E."/>
            <person name="Quail M.A."/>
            <person name="Quinn J."/>
            <person name="Santos M.C."/>
            <person name="Schmitzberger F.F."/>
            <person name="Sherlock G."/>
            <person name="Shah P."/>
            <person name="Silverstein K.A."/>
            <person name="Skrzypek M.S."/>
            <person name="Soll D."/>
            <person name="Staggs R."/>
            <person name="Stansfield I."/>
            <person name="Stumpf M.P."/>
            <person name="Sudbery P.E."/>
            <person name="Srikantha T."/>
            <person name="Zeng Q."/>
            <person name="Berman J."/>
            <person name="Berriman M."/>
            <person name="Heitman J."/>
            <person name="Gow N.A."/>
            <person name="Lorenz M.C."/>
            <person name="Birren B.W."/>
            <person name="Kellis M."/>
            <person name="Cuomo C.A."/>
        </authorList>
    </citation>
    <scope>NUCLEOTIDE SEQUENCE [LARGE SCALE GENOMIC DNA]</scope>
    <source>
        <strain evidence="13">ATCC 6260 / CBS 566 / DSM 6381 / JCM 1539 / NBRC 10279 / NRRL Y-324</strain>
    </source>
</reference>
<dbReference type="InterPro" id="IPR003663">
    <property type="entry name" value="Sugar/inositol_transpt"/>
</dbReference>
<keyword evidence="5 10" id="KW-0812">Transmembrane</keyword>
<feature type="transmembrane region" description="Helical" evidence="10">
    <location>
        <begin position="396"/>
        <end position="416"/>
    </location>
</feature>
<feature type="transmembrane region" description="Helical" evidence="10">
    <location>
        <begin position="368"/>
        <end position="389"/>
    </location>
</feature>
<evidence type="ECO:0000313" key="13">
    <source>
        <dbReference type="Proteomes" id="UP000001997"/>
    </source>
</evidence>
<proteinExistence type="inferred from homology"/>
<dbReference type="Gene3D" id="1.20.1250.20">
    <property type="entry name" value="MFS general substrate transporter like domains"/>
    <property type="match status" value="1"/>
</dbReference>
<comment type="subcellular location">
    <subcellularLocation>
        <location evidence="1">Membrane</location>
        <topology evidence="1">Multi-pass membrane protein</topology>
    </subcellularLocation>
</comment>
<evidence type="ECO:0000256" key="3">
    <source>
        <dbReference type="ARBA" id="ARBA00022448"/>
    </source>
</evidence>
<keyword evidence="7 10" id="KW-0472">Membrane</keyword>
<dbReference type="HOGENOM" id="CLU_001265_11_5_1"/>
<dbReference type="OMA" id="LDKEHSM"/>
<feature type="transmembrane region" description="Helical" evidence="10">
    <location>
        <begin position="498"/>
        <end position="514"/>
    </location>
</feature>
<dbReference type="InterPro" id="IPR036259">
    <property type="entry name" value="MFS_trans_sf"/>
</dbReference>
<feature type="domain" description="Major facilitator superfamily (MFS) profile" evidence="11">
    <location>
        <begin position="73"/>
        <end position="520"/>
    </location>
</feature>
<dbReference type="InterPro" id="IPR005828">
    <property type="entry name" value="MFS_sugar_transport-like"/>
</dbReference>
<dbReference type="InterPro" id="IPR020846">
    <property type="entry name" value="MFS_dom"/>
</dbReference>
<evidence type="ECO:0000256" key="2">
    <source>
        <dbReference type="ARBA" id="ARBA00010992"/>
    </source>
</evidence>
<feature type="transmembrane region" description="Helical" evidence="10">
    <location>
        <begin position="155"/>
        <end position="177"/>
    </location>
</feature>
<dbReference type="AlphaFoldDB" id="A5DEE0"/>
<gene>
    <name evidence="12" type="ORF">PGUG_01641</name>
</gene>
<feature type="transmembrane region" description="Helical" evidence="10">
    <location>
        <begin position="212"/>
        <end position="228"/>
    </location>
</feature>
<dbReference type="InParanoid" id="A5DEE0"/>
<dbReference type="VEuPathDB" id="FungiDB:PGUG_01641"/>